<evidence type="ECO:0000256" key="11">
    <source>
        <dbReference type="ARBA" id="ARBA00047944"/>
    </source>
</evidence>
<dbReference type="PANTHER" id="PTHR30027">
    <property type="entry name" value="RIBOSOMAL RNA SMALL SUBUNIT METHYLTRANSFERASE E"/>
    <property type="match status" value="1"/>
</dbReference>
<dbReference type="GO" id="GO:0070475">
    <property type="term" value="P:rRNA base methylation"/>
    <property type="evidence" value="ECO:0007669"/>
    <property type="project" value="TreeGrafter"/>
</dbReference>
<evidence type="ECO:0000256" key="10">
    <source>
        <dbReference type="ARBA" id="ARBA00025699"/>
    </source>
</evidence>
<dbReference type="GO" id="GO:0005737">
    <property type="term" value="C:cytoplasm"/>
    <property type="evidence" value="ECO:0007669"/>
    <property type="project" value="UniProtKB-SubCell"/>
</dbReference>
<keyword evidence="5 12" id="KW-0963">Cytoplasm</keyword>
<evidence type="ECO:0000313" key="16">
    <source>
        <dbReference type="Proteomes" id="UP000571817"/>
    </source>
</evidence>
<comment type="subcellular location">
    <subcellularLocation>
        <location evidence="1 12">Cytoplasm</location>
    </subcellularLocation>
</comment>
<evidence type="ECO:0000256" key="2">
    <source>
        <dbReference type="ARBA" id="ARBA00005528"/>
    </source>
</evidence>
<evidence type="ECO:0000256" key="1">
    <source>
        <dbReference type="ARBA" id="ARBA00004496"/>
    </source>
</evidence>
<dbReference type="PIRSF" id="PIRSF015601">
    <property type="entry name" value="MTase_slr0722"/>
    <property type="match status" value="1"/>
</dbReference>
<feature type="domain" description="Ribosomal RNA small subunit methyltransferase E methyltransferase" evidence="13">
    <location>
        <begin position="82"/>
        <end position="242"/>
    </location>
</feature>
<evidence type="ECO:0000256" key="3">
    <source>
        <dbReference type="ARBA" id="ARBA00012328"/>
    </source>
</evidence>
<keyword evidence="7 12" id="KW-0489">Methyltransferase</keyword>
<evidence type="ECO:0000256" key="7">
    <source>
        <dbReference type="ARBA" id="ARBA00022603"/>
    </source>
</evidence>
<dbReference type="RefSeq" id="WP_179479960.1">
    <property type="nucleotide sequence ID" value="NZ_JACCFW010000001.1"/>
</dbReference>
<dbReference type="InterPro" id="IPR015947">
    <property type="entry name" value="PUA-like_sf"/>
</dbReference>
<keyword evidence="16" id="KW-1185">Reference proteome</keyword>
<dbReference type="Gene3D" id="3.40.1280.10">
    <property type="match status" value="1"/>
</dbReference>
<evidence type="ECO:0000256" key="8">
    <source>
        <dbReference type="ARBA" id="ARBA00022679"/>
    </source>
</evidence>
<comment type="similarity">
    <text evidence="2 12">Belongs to the RNA methyltransferase RsmE family.</text>
</comment>
<dbReference type="PANTHER" id="PTHR30027:SF3">
    <property type="entry name" value="16S RRNA (URACIL(1498)-N(3))-METHYLTRANSFERASE"/>
    <property type="match status" value="1"/>
</dbReference>
<evidence type="ECO:0000256" key="6">
    <source>
        <dbReference type="ARBA" id="ARBA00022552"/>
    </source>
</evidence>
<dbReference type="SUPFAM" id="SSF75217">
    <property type="entry name" value="alpha/beta knot"/>
    <property type="match status" value="1"/>
</dbReference>
<evidence type="ECO:0000313" key="15">
    <source>
        <dbReference type="EMBL" id="NYJ74242.1"/>
    </source>
</evidence>
<dbReference type="SUPFAM" id="SSF88697">
    <property type="entry name" value="PUA domain-like"/>
    <property type="match status" value="1"/>
</dbReference>
<dbReference type="Proteomes" id="UP000571817">
    <property type="component" value="Unassembled WGS sequence"/>
</dbReference>
<keyword evidence="9 12" id="KW-0949">S-adenosyl-L-methionine</keyword>
<comment type="caution">
    <text evidence="15">The sequence shown here is derived from an EMBL/GenBank/DDBJ whole genome shotgun (WGS) entry which is preliminary data.</text>
</comment>
<dbReference type="InterPro" id="IPR046887">
    <property type="entry name" value="RsmE_PUA-like"/>
</dbReference>
<proteinExistence type="inferred from homology"/>
<comment type="catalytic activity">
    <reaction evidence="11 12">
        <text>uridine(1498) in 16S rRNA + S-adenosyl-L-methionine = N(3)-methyluridine(1498) in 16S rRNA + S-adenosyl-L-homocysteine + H(+)</text>
        <dbReference type="Rhea" id="RHEA:42920"/>
        <dbReference type="Rhea" id="RHEA-COMP:10283"/>
        <dbReference type="Rhea" id="RHEA-COMP:10284"/>
        <dbReference type="ChEBI" id="CHEBI:15378"/>
        <dbReference type="ChEBI" id="CHEBI:57856"/>
        <dbReference type="ChEBI" id="CHEBI:59789"/>
        <dbReference type="ChEBI" id="CHEBI:65315"/>
        <dbReference type="ChEBI" id="CHEBI:74502"/>
        <dbReference type="EC" id="2.1.1.193"/>
    </reaction>
</comment>
<keyword evidence="6 12" id="KW-0698">rRNA processing</keyword>
<dbReference type="NCBIfam" id="TIGR00046">
    <property type="entry name" value="RsmE family RNA methyltransferase"/>
    <property type="match status" value="1"/>
</dbReference>
<accession>A0A853DAG0</accession>
<comment type="function">
    <text evidence="10 12">Specifically methylates the N3 position of the uracil ring of uridine 1498 (m3U1498) in 16S rRNA. Acts on the fully assembled 30S ribosomal subunit.</text>
</comment>
<dbReference type="Gene3D" id="2.40.240.20">
    <property type="entry name" value="Hypothetical PUA domain-like, domain 1"/>
    <property type="match status" value="1"/>
</dbReference>
<gene>
    <name evidence="15" type="ORF">HNR15_001205</name>
</gene>
<dbReference type="AlphaFoldDB" id="A0A853DAG0"/>
<sequence length="248" mass="25697">MTAPMFYAEPGSLAQASAGAVITLTGPEGRHAVRVRRMAPGEPVQLSDGSGVVAVGRVDAAEDDMLAVLIDALERPDSRGPRFVLVQALAKGGRDELAIEAATELGVDAVVPWAAERCVVQWRGDRAVRSHRKWESVVSAAAKQARRATLPVVEPLATSAQLADRLAGARVVLLHEEATSAIGALDLDGLGDGDRVALVVGPEGGVSDQERASLVAAGADVVRLGPSVLRSSTAGPAALAVLSAWLRW</sequence>
<dbReference type="EMBL" id="JACCFW010000001">
    <property type="protein sequence ID" value="NYJ74242.1"/>
    <property type="molecule type" value="Genomic_DNA"/>
</dbReference>
<dbReference type="Pfam" id="PF04452">
    <property type="entry name" value="Methyltrans_RNA"/>
    <property type="match status" value="1"/>
</dbReference>
<dbReference type="Pfam" id="PF20260">
    <property type="entry name" value="PUA_4"/>
    <property type="match status" value="1"/>
</dbReference>
<organism evidence="15 16">
    <name type="scientific">Allobranchiibius huperziae</name>
    <dbReference type="NCBI Taxonomy" id="1874116"/>
    <lineage>
        <taxon>Bacteria</taxon>
        <taxon>Bacillati</taxon>
        <taxon>Actinomycetota</taxon>
        <taxon>Actinomycetes</taxon>
        <taxon>Micrococcales</taxon>
        <taxon>Dermacoccaceae</taxon>
        <taxon>Allobranchiibius</taxon>
    </lineage>
</organism>
<protein>
    <recommendedName>
        <fullName evidence="4 12">Ribosomal RNA small subunit methyltransferase E</fullName>
        <ecNumber evidence="3 12">2.1.1.193</ecNumber>
    </recommendedName>
</protein>
<evidence type="ECO:0000259" key="14">
    <source>
        <dbReference type="Pfam" id="PF20260"/>
    </source>
</evidence>
<evidence type="ECO:0000256" key="12">
    <source>
        <dbReference type="PIRNR" id="PIRNR015601"/>
    </source>
</evidence>
<dbReference type="GO" id="GO:0070042">
    <property type="term" value="F:rRNA (uridine-N3-)-methyltransferase activity"/>
    <property type="evidence" value="ECO:0007669"/>
    <property type="project" value="TreeGrafter"/>
</dbReference>
<evidence type="ECO:0000256" key="4">
    <source>
        <dbReference type="ARBA" id="ARBA00013673"/>
    </source>
</evidence>
<dbReference type="CDD" id="cd18084">
    <property type="entry name" value="RsmE-like"/>
    <property type="match status" value="1"/>
</dbReference>
<evidence type="ECO:0000259" key="13">
    <source>
        <dbReference type="Pfam" id="PF04452"/>
    </source>
</evidence>
<dbReference type="InterPro" id="IPR029026">
    <property type="entry name" value="tRNA_m1G_MTases_N"/>
</dbReference>
<name>A0A853DAG0_9MICO</name>
<dbReference type="InterPro" id="IPR029028">
    <property type="entry name" value="Alpha/beta_knot_MTases"/>
</dbReference>
<evidence type="ECO:0000256" key="9">
    <source>
        <dbReference type="ARBA" id="ARBA00022691"/>
    </source>
</evidence>
<dbReference type="InterPro" id="IPR046886">
    <property type="entry name" value="RsmE_MTase_dom"/>
</dbReference>
<keyword evidence="8 12" id="KW-0808">Transferase</keyword>
<dbReference type="NCBIfam" id="NF008693">
    <property type="entry name" value="PRK11713.2-3"/>
    <property type="match status" value="1"/>
</dbReference>
<dbReference type="InterPro" id="IPR006700">
    <property type="entry name" value="RsmE"/>
</dbReference>
<dbReference type="EC" id="2.1.1.193" evidence="3 12"/>
<evidence type="ECO:0000256" key="5">
    <source>
        <dbReference type="ARBA" id="ARBA00022490"/>
    </source>
</evidence>
<reference evidence="15 16" key="1">
    <citation type="submission" date="2020-07" db="EMBL/GenBank/DDBJ databases">
        <title>Sequencing the genomes of 1000 actinobacteria strains.</title>
        <authorList>
            <person name="Klenk H.-P."/>
        </authorList>
    </citation>
    <scope>NUCLEOTIDE SEQUENCE [LARGE SCALE GENOMIC DNA]</scope>
    <source>
        <strain evidence="15 16">DSM 29531</strain>
    </source>
</reference>
<feature type="domain" description="Ribosomal RNA small subunit methyltransferase E PUA-like" evidence="14">
    <location>
        <begin position="24"/>
        <end position="61"/>
    </location>
</feature>